<accession>A0A164I5Z1</accession>
<dbReference type="OrthoDB" id="3701787at2"/>
<dbReference type="SMART" id="SM00470">
    <property type="entry name" value="ParB"/>
    <property type="match status" value="1"/>
</dbReference>
<organism evidence="2 3">
    <name type="scientific">Nocardia terpenica</name>
    <dbReference type="NCBI Taxonomy" id="455432"/>
    <lineage>
        <taxon>Bacteria</taxon>
        <taxon>Bacillati</taxon>
        <taxon>Actinomycetota</taxon>
        <taxon>Actinomycetes</taxon>
        <taxon>Mycobacteriales</taxon>
        <taxon>Nocardiaceae</taxon>
        <taxon>Nocardia</taxon>
    </lineage>
</organism>
<dbReference type="STRING" id="455432.AWN90_15540"/>
<sequence length="358" mass="38698">MADGNCVDPSCPNEADIHHWLSRAATIPVEQVPVESIAPGYSPRSDAGTNADHIRVLTEAEVPLPAIIVHRPSMRVIDGAHRLQAARATGKPTIAVKFFDGTEADAFALAVQANVAHGLPLSLAERKAAARRLIASHPGWSDRLIAGTTGLSHKTVGALRRSDGEVPHLNGRMGRDGRLRPVEIAEARRTAEEFIERNPQASLREISKRAGISLGTAKAVRDRMARPLDKAVRRGTAGRSAVPAEKVSVLAPPADRAAVAVTSLPEEIVRRTAGASIQQIILRSLRNDPALRLKDNGRALLRRLAISVMNINEWDELTVDVPVHCRGSLAQLARANARSWQELAHKLENPAIPDRRDA</sequence>
<dbReference type="AlphaFoldDB" id="A0A164I5Z1"/>
<keyword evidence="3" id="KW-1185">Reference proteome</keyword>
<dbReference type="SUPFAM" id="SSF110849">
    <property type="entry name" value="ParB/Sulfiredoxin"/>
    <property type="match status" value="1"/>
</dbReference>
<comment type="caution">
    <text evidence="2">The sequence shown here is derived from an EMBL/GenBank/DDBJ whole genome shotgun (WGS) entry which is preliminary data.</text>
</comment>
<evidence type="ECO:0000313" key="3">
    <source>
        <dbReference type="Proteomes" id="UP000076512"/>
    </source>
</evidence>
<dbReference type="InterPro" id="IPR003115">
    <property type="entry name" value="ParB_N"/>
</dbReference>
<evidence type="ECO:0000313" key="2">
    <source>
        <dbReference type="EMBL" id="KZM69130.1"/>
    </source>
</evidence>
<dbReference type="RefSeq" id="WP_082870854.1">
    <property type="nucleotide sequence ID" value="NZ_JABMCZ010000002.1"/>
</dbReference>
<gene>
    <name evidence="2" type="ORF">AWN90_15540</name>
</gene>
<dbReference type="Proteomes" id="UP000076512">
    <property type="component" value="Unassembled WGS sequence"/>
</dbReference>
<dbReference type="InterPro" id="IPR036086">
    <property type="entry name" value="ParB/Sulfiredoxin_sf"/>
</dbReference>
<feature type="domain" description="ParB-like N-terminal" evidence="1">
    <location>
        <begin position="30"/>
        <end position="115"/>
    </location>
</feature>
<reference evidence="2 3" key="1">
    <citation type="submission" date="2016-04" db="EMBL/GenBank/DDBJ databases">
        <authorList>
            <person name="Evans L.H."/>
            <person name="Alamgir A."/>
            <person name="Owens N."/>
            <person name="Weber N.D."/>
            <person name="Virtaneva K."/>
            <person name="Barbian K."/>
            <person name="Babar A."/>
            <person name="Rosenke K."/>
        </authorList>
    </citation>
    <scope>NUCLEOTIDE SEQUENCE [LARGE SCALE GENOMIC DNA]</scope>
    <source>
        <strain evidence="2 3">IFM 0406</strain>
    </source>
</reference>
<protein>
    <recommendedName>
        <fullName evidence="1">ParB-like N-terminal domain-containing protein</fullName>
    </recommendedName>
</protein>
<evidence type="ECO:0000259" key="1">
    <source>
        <dbReference type="SMART" id="SM00470"/>
    </source>
</evidence>
<name>A0A164I5Z1_9NOCA</name>
<dbReference type="EMBL" id="LWGR01000021">
    <property type="protein sequence ID" value="KZM69130.1"/>
    <property type="molecule type" value="Genomic_DNA"/>
</dbReference>
<proteinExistence type="predicted"/>